<evidence type="ECO:0000313" key="11">
    <source>
        <dbReference type="EMBL" id="QEK52595.1"/>
    </source>
</evidence>
<reference evidence="11 12" key="1">
    <citation type="submission" date="2019-08" db="EMBL/GenBank/DDBJ databases">
        <title>Pedobacter sp. nov., isolated from Han river, South Korea.</title>
        <authorList>
            <person name="Lee D.-H."/>
            <person name="Kim Y.-S."/>
            <person name="Hwang E.-M."/>
            <person name="Le Tran T.C."/>
            <person name="Cha C.-J."/>
        </authorList>
    </citation>
    <scope>NUCLEOTIDE SEQUENCE [LARGE SCALE GENOMIC DNA]</scope>
    <source>
        <strain evidence="11 12">CJ43</strain>
    </source>
</reference>
<gene>
    <name evidence="11" type="primary">tsaE</name>
    <name evidence="11" type="ORF">FYC62_13720</name>
</gene>
<keyword evidence="6" id="KW-0479">Metal-binding</keyword>
<evidence type="ECO:0000256" key="2">
    <source>
        <dbReference type="ARBA" id="ARBA00007599"/>
    </source>
</evidence>
<accession>A0A5C0VIS1</accession>
<dbReference type="PANTHER" id="PTHR33540">
    <property type="entry name" value="TRNA THREONYLCARBAMOYLADENOSINE BIOSYNTHESIS PROTEIN TSAE"/>
    <property type="match status" value="1"/>
</dbReference>
<dbReference type="Pfam" id="PF02367">
    <property type="entry name" value="TsaE"/>
    <property type="match status" value="1"/>
</dbReference>
<dbReference type="RefSeq" id="WP_149075346.1">
    <property type="nucleotide sequence ID" value="NZ_CP043329.1"/>
</dbReference>
<dbReference type="GO" id="GO:0005524">
    <property type="term" value="F:ATP binding"/>
    <property type="evidence" value="ECO:0007669"/>
    <property type="project" value="UniProtKB-KW"/>
</dbReference>
<dbReference type="GO" id="GO:0016740">
    <property type="term" value="F:transferase activity"/>
    <property type="evidence" value="ECO:0007669"/>
    <property type="project" value="UniProtKB-KW"/>
</dbReference>
<comment type="similarity">
    <text evidence="2">Belongs to the TsaE family.</text>
</comment>
<evidence type="ECO:0000256" key="3">
    <source>
        <dbReference type="ARBA" id="ARBA00019010"/>
    </source>
</evidence>
<evidence type="ECO:0000256" key="5">
    <source>
        <dbReference type="ARBA" id="ARBA00022694"/>
    </source>
</evidence>
<evidence type="ECO:0000256" key="7">
    <source>
        <dbReference type="ARBA" id="ARBA00022741"/>
    </source>
</evidence>
<dbReference type="GO" id="GO:0046872">
    <property type="term" value="F:metal ion binding"/>
    <property type="evidence" value="ECO:0007669"/>
    <property type="project" value="UniProtKB-KW"/>
</dbReference>
<dbReference type="KEGG" id="pej:FYC62_13720"/>
<dbReference type="Gene3D" id="3.40.50.300">
    <property type="entry name" value="P-loop containing nucleotide triphosphate hydrolases"/>
    <property type="match status" value="1"/>
</dbReference>
<evidence type="ECO:0000256" key="6">
    <source>
        <dbReference type="ARBA" id="ARBA00022723"/>
    </source>
</evidence>
<dbReference type="PANTHER" id="PTHR33540:SF2">
    <property type="entry name" value="TRNA THREONYLCARBAMOYLADENOSINE BIOSYNTHESIS PROTEIN TSAE"/>
    <property type="match status" value="1"/>
</dbReference>
<name>A0A5C0VIS1_9SPHI</name>
<keyword evidence="8" id="KW-0067">ATP-binding</keyword>
<dbReference type="InterPro" id="IPR027417">
    <property type="entry name" value="P-loop_NTPase"/>
</dbReference>
<evidence type="ECO:0000256" key="9">
    <source>
        <dbReference type="ARBA" id="ARBA00022842"/>
    </source>
</evidence>
<keyword evidence="11" id="KW-0808">Transferase</keyword>
<dbReference type="InterPro" id="IPR003442">
    <property type="entry name" value="T6A_TsaE"/>
</dbReference>
<protein>
    <recommendedName>
        <fullName evidence="3">tRNA threonylcarbamoyladenosine biosynthesis protein TsaE</fullName>
    </recommendedName>
    <alternativeName>
        <fullName evidence="10">t(6)A37 threonylcarbamoyladenosine biosynthesis protein TsaE</fullName>
    </alternativeName>
</protein>
<keyword evidence="4" id="KW-0963">Cytoplasm</keyword>
<dbReference type="NCBIfam" id="TIGR00150">
    <property type="entry name" value="T6A_YjeE"/>
    <property type="match status" value="1"/>
</dbReference>
<dbReference type="CDD" id="cd00882">
    <property type="entry name" value="Ras_like_GTPase"/>
    <property type="match status" value="1"/>
</dbReference>
<evidence type="ECO:0000256" key="8">
    <source>
        <dbReference type="ARBA" id="ARBA00022840"/>
    </source>
</evidence>
<dbReference type="GO" id="GO:0002949">
    <property type="term" value="P:tRNA threonylcarbamoyladenosine modification"/>
    <property type="evidence" value="ECO:0007669"/>
    <property type="project" value="InterPro"/>
</dbReference>
<dbReference type="SUPFAM" id="SSF52540">
    <property type="entry name" value="P-loop containing nucleoside triphosphate hydrolases"/>
    <property type="match status" value="1"/>
</dbReference>
<proteinExistence type="inferred from homology"/>
<evidence type="ECO:0000313" key="12">
    <source>
        <dbReference type="Proteomes" id="UP000323653"/>
    </source>
</evidence>
<evidence type="ECO:0000256" key="4">
    <source>
        <dbReference type="ARBA" id="ARBA00022490"/>
    </source>
</evidence>
<keyword evidence="7" id="KW-0547">Nucleotide-binding</keyword>
<keyword evidence="12" id="KW-1185">Reference proteome</keyword>
<dbReference type="AlphaFoldDB" id="A0A5C0VIS1"/>
<evidence type="ECO:0000256" key="1">
    <source>
        <dbReference type="ARBA" id="ARBA00004496"/>
    </source>
</evidence>
<organism evidence="11 12">
    <name type="scientific">Pedobacter aquae</name>
    <dbReference type="NCBI Taxonomy" id="2605747"/>
    <lineage>
        <taxon>Bacteria</taxon>
        <taxon>Pseudomonadati</taxon>
        <taxon>Bacteroidota</taxon>
        <taxon>Sphingobacteriia</taxon>
        <taxon>Sphingobacteriales</taxon>
        <taxon>Sphingobacteriaceae</taxon>
        <taxon>Pedobacter</taxon>
    </lineage>
</organism>
<keyword evidence="5" id="KW-0819">tRNA processing</keyword>
<sequence>MQISVKSLSELTEAAKQIIEAAGEEKIFTFYGDMGAGKTTLINHLCQQLGVEEHTSSPTFSIVNEYKGSHNTIYHFDFYRIKNESEAFDLGYEDYFYSGHYCMIEWPEKIADLIPYHHIRIKIYPVTETERLIDIQKIS</sequence>
<keyword evidence="9" id="KW-0460">Magnesium</keyword>
<dbReference type="GO" id="GO:0005737">
    <property type="term" value="C:cytoplasm"/>
    <property type="evidence" value="ECO:0007669"/>
    <property type="project" value="UniProtKB-SubCell"/>
</dbReference>
<dbReference type="EMBL" id="CP043329">
    <property type="protein sequence ID" value="QEK52595.1"/>
    <property type="molecule type" value="Genomic_DNA"/>
</dbReference>
<comment type="subcellular location">
    <subcellularLocation>
        <location evidence="1">Cytoplasm</location>
    </subcellularLocation>
</comment>
<dbReference type="Proteomes" id="UP000323653">
    <property type="component" value="Chromosome"/>
</dbReference>
<evidence type="ECO:0000256" key="10">
    <source>
        <dbReference type="ARBA" id="ARBA00032441"/>
    </source>
</evidence>